<sequence>MFMPQPITLQRGALRLEPLLESDIPALVSLAEANHERLVYMQGPLRPDWYRQALVEQREGRAVVFTVRLDESVVGTTRFADFLPALPAAEIGWTWLDHHQHGTGLNTSIKFLLLRQAFEQWQLVRVQLKTAASNLRSQRAIEKLGARREGLLRNHRRLADGRLDDTVLYSITDLEWPDVKRQLEDSFAGGRASEHSLQSGPPKQPLAAK</sequence>
<dbReference type="Gene3D" id="3.40.630.30">
    <property type="match status" value="1"/>
</dbReference>
<evidence type="ECO:0000313" key="4">
    <source>
        <dbReference type="Proteomes" id="UP000611945"/>
    </source>
</evidence>
<organism evidence="3 4">
    <name type="scientific">Serpens gallinarum</name>
    <dbReference type="NCBI Taxonomy" id="2763075"/>
    <lineage>
        <taxon>Bacteria</taxon>
        <taxon>Pseudomonadati</taxon>
        <taxon>Pseudomonadota</taxon>
        <taxon>Gammaproteobacteria</taxon>
        <taxon>Pseudomonadales</taxon>
        <taxon>Pseudomonadaceae</taxon>
        <taxon>Pseudomonas</taxon>
    </lineage>
</organism>
<dbReference type="InterPro" id="IPR016181">
    <property type="entry name" value="Acyl_CoA_acyltransferase"/>
</dbReference>
<feature type="region of interest" description="Disordered" evidence="1">
    <location>
        <begin position="187"/>
        <end position="209"/>
    </location>
</feature>
<reference evidence="3 4" key="1">
    <citation type="submission" date="2020-08" db="EMBL/GenBank/DDBJ databases">
        <title>A Genomic Blueprint of the Chicken Gut Microbiome.</title>
        <authorList>
            <person name="Gilroy R."/>
            <person name="Ravi A."/>
            <person name="Getino M."/>
            <person name="Pursley I."/>
            <person name="Horton D.L."/>
            <person name="Alikhan N.-F."/>
            <person name="Baker D."/>
            <person name="Gharbi K."/>
            <person name="Hall N."/>
            <person name="Watson M."/>
            <person name="Adriaenssens E.M."/>
            <person name="Foster-Nyarko E."/>
            <person name="Jarju S."/>
            <person name="Secka A."/>
            <person name="Antonio M."/>
            <person name="Oren A."/>
            <person name="Chaudhuri R."/>
            <person name="La Ragione R.M."/>
            <person name="Hildebrand F."/>
            <person name="Pallen M.J."/>
        </authorList>
    </citation>
    <scope>NUCLEOTIDE SEQUENCE [LARGE SCALE GENOMIC DNA]</scope>
    <source>
        <strain evidence="3 4">Sa2CUA2</strain>
    </source>
</reference>
<dbReference type="SUPFAM" id="SSF55729">
    <property type="entry name" value="Acyl-CoA N-acyltransferases (Nat)"/>
    <property type="match status" value="1"/>
</dbReference>
<accession>A0ABR8TQH1</accession>
<name>A0ABR8TQH1_9PSED</name>
<proteinExistence type="predicted"/>
<dbReference type="EMBL" id="JACSQG010000006">
    <property type="protein sequence ID" value="MBD7978027.1"/>
    <property type="molecule type" value="Genomic_DNA"/>
</dbReference>
<dbReference type="Pfam" id="PF13302">
    <property type="entry name" value="Acetyltransf_3"/>
    <property type="match status" value="1"/>
</dbReference>
<evidence type="ECO:0000313" key="3">
    <source>
        <dbReference type="EMBL" id="MBD7978027.1"/>
    </source>
</evidence>
<dbReference type="InterPro" id="IPR000182">
    <property type="entry name" value="GNAT_dom"/>
</dbReference>
<comment type="caution">
    <text evidence="3">The sequence shown here is derived from an EMBL/GenBank/DDBJ whole genome shotgun (WGS) entry which is preliminary data.</text>
</comment>
<dbReference type="RefSeq" id="WP_251836800.1">
    <property type="nucleotide sequence ID" value="NZ_JACSQG010000006.1"/>
</dbReference>
<dbReference type="PANTHER" id="PTHR43610:SF1">
    <property type="entry name" value="N-ACETYLTRANSFERASE DOMAIN-CONTAINING PROTEIN"/>
    <property type="match status" value="1"/>
</dbReference>
<feature type="domain" description="N-acetyltransferase" evidence="2">
    <location>
        <begin position="14"/>
        <end position="174"/>
    </location>
</feature>
<dbReference type="PROSITE" id="PS51186">
    <property type="entry name" value="GNAT"/>
    <property type="match status" value="1"/>
</dbReference>
<evidence type="ECO:0000256" key="1">
    <source>
        <dbReference type="SAM" id="MobiDB-lite"/>
    </source>
</evidence>
<dbReference type="PANTHER" id="PTHR43610">
    <property type="entry name" value="BLL6696 PROTEIN"/>
    <property type="match status" value="1"/>
</dbReference>
<protein>
    <submittedName>
        <fullName evidence="3">GNAT family N-acetyltransferase</fullName>
    </submittedName>
</protein>
<gene>
    <name evidence="3" type="ORF">H9642_12620</name>
</gene>
<keyword evidence="4" id="KW-1185">Reference proteome</keyword>
<evidence type="ECO:0000259" key="2">
    <source>
        <dbReference type="PROSITE" id="PS51186"/>
    </source>
</evidence>
<dbReference type="Proteomes" id="UP000611945">
    <property type="component" value="Unassembled WGS sequence"/>
</dbReference>